<protein>
    <submittedName>
        <fullName evidence="2">Uncharacterized protein</fullName>
    </submittedName>
</protein>
<sequence>MRTFLLAALLTSSALAGGAGPRPAFPLAVGQTWEIEWRFADEPAALQRVTVEAEFPKPRSAEALRSFRIQGGALTAFLPVRFLIVTQDGFINRLCIAPISALSSGHALRGTAEALGALVPQKHVNHNPTDADLYGVARKAGHGTCALGRRN</sequence>
<dbReference type="EMBL" id="FNZA01000007">
    <property type="protein sequence ID" value="SEJ38541.1"/>
    <property type="molecule type" value="Genomic_DNA"/>
</dbReference>
<dbReference type="OrthoDB" id="10014266at2"/>
<organism evidence="2 3">
    <name type="scientific">Deinococcus reticulitermitis</name>
    <dbReference type="NCBI Taxonomy" id="856736"/>
    <lineage>
        <taxon>Bacteria</taxon>
        <taxon>Thermotogati</taxon>
        <taxon>Deinococcota</taxon>
        <taxon>Deinococci</taxon>
        <taxon>Deinococcales</taxon>
        <taxon>Deinococcaceae</taxon>
        <taxon>Deinococcus</taxon>
    </lineage>
</organism>
<name>A0A1H6YBB2_9DEIO</name>
<dbReference type="STRING" id="856736.SAMN04488058_10752"/>
<gene>
    <name evidence="2" type="ORF">SAMN04488058_10752</name>
</gene>
<evidence type="ECO:0000313" key="2">
    <source>
        <dbReference type="EMBL" id="SEJ38541.1"/>
    </source>
</evidence>
<proteinExistence type="predicted"/>
<evidence type="ECO:0000313" key="3">
    <source>
        <dbReference type="Proteomes" id="UP000199223"/>
    </source>
</evidence>
<evidence type="ECO:0000256" key="1">
    <source>
        <dbReference type="SAM" id="SignalP"/>
    </source>
</evidence>
<keyword evidence="3" id="KW-1185">Reference proteome</keyword>
<feature type="chain" id="PRO_5011479829" evidence="1">
    <location>
        <begin position="17"/>
        <end position="151"/>
    </location>
</feature>
<accession>A0A1H6YBB2</accession>
<feature type="signal peptide" evidence="1">
    <location>
        <begin position="1"/>
        <end position="16"/>
    </location>
</feature>
<dbReference type="Proteomes" id="UP000199223">
    <property type="component" value="Unassembled WGS sequence"/>
</dbReference>
<dbReference type="AlphaFoldDB" id="A0A1H6YBB2"/>
<keyword evidence="1" id="KW-0732">Signal</keyword>
<dbReference type="RefSeq" id="WP_092264374.1">
    <property type="nucleotide sequence ID" value="NZ_FNZA01000007.1"/>
</dbReference>
<reference evidence="3" key="1">
    <citation type="submission" date="2016-10" db="EMBL/GenBank/DDBJ databases">
        <authorList>
            <person name="Varghese N."/>
            <person name="Submissions S."/>
        </authorList>
    </citation>
    <scope>NUCLEOTIDE SEQUENCE [LARGE SCALE GENOMIC DNA]</scope>
    <source>
        <strain evidence="3">CGMCC 1.10218</strain>
    </source>
</reference>